<dbReference type="STRING" id="29170.A0A368EZK8"/>
<dbReference type="GO" id="GO:0003824">
    <property type="term" value="F:catalytic activity"/>
    <property type="evidence" value="ECO:0007669"/>
    <property type="project" value="InterPro"/>
</dbReference>
<dbReference type="Proteomes" id="UP000252519">
    <property type="component" value="Unassembled WGS sequence"/>
</dbReference>
<proteinExistence type="predicted"/>
<comment type="caution">
    <text evidence="1">The sequence shown here is derived from an EMBL/GenBank/DDBJ whole genome shotgun (WGS) entry which is preliminary data.</text>
</comment>
<feature type="non-terminal residue" evidence="1">
    <location>
        <position position="78"/>
    </location>
</feature>
<dbReference type="SUPFAM" id="SSF53927">
    <property type="entry name" value="Cytidine deaminase-like"/>
    <property type="match status" value="1"/>
</dbReference>
<name>A0A368EZK8_ANCCA</name>
<evidence type="ECO:0000313" key="1">
    <source>
        <dbReference type="EMBL" id="RCN24170.1"/>
    </source>
</evidence>
<dbReference type="AlphaFoldDB" id="A0A368EZK8"/>
<keyword evidence="2" id="KW-1185">Reference proteome</keyword>
<reference evidence="1 2" key="1">
    <citation type="submission" date="2014-10" db="EMBL/GenBank/DDBJ databases">
        <title>Draft genome of the hookworm Ancylostoma caninum.</title>
        <authorList>
            <person name="Mitreva M."/>
        </authorList>
    </citation>
    <scope>NUCLEOTIDE SEQUENCE [LARGE SCALE GENOMIC DNA]</scope>
    <source>
        <strain evidence="1 2">Baltimore</strain>
    </source>
</reference>
<protein>
    <submittedName>
        <fullName evidence="1">Uncharacterized protein</fullName>
    </submittedName>
</protein>
<evidence type="ECO:0000313" key="2">
    <source>
        <dbReference type="Proteomes" id="UP000252519"/>
    </source>
</evidence>
<accession>A0A368EZK8</accession>
<dbReference type="Gene3D" id="3.40.140.20">
    <property type="match status" value="1"/>
</dbReference>
<organism evidence="1 2">
    <name type="scientific">Ancylostoma caninum</name>
    <name type="common">Dog hookworm</name>
    <dbReference type="NCBI Taxonomy" id="29170"/>
    <lineage>
        <taxon>Eukaryota</taxon>
        <taxon>Metazoa</taxon>
        <taxon>Ecdysozoa</taxon>
        <taxon>Nematoda</taxon>
        <taxon>Chromadorea</taxon>
        <taxon>Rhabditida</taxon>
        <taxon>Rhabditina</taxon>
        <taxon>Rhabditomorpha</taxon>
        <taxon>Strongyloidea</taxon>
        <taxon>Ancylostomatidae</taxon>
        <taxon>Ancylostomatinae</taxon>
        <taxon>Ancylostoma</taxon>
    </lineage>
</organism>
<sequence>MTDEIEDCSKLKAKQKERFQVSLDQWQQCFTEPVNPLTPEDRKSWLAQQTGVVMSSDAFLPFRDNIDCAKQFGVMFVA</sequence>
<gene>
    <name evidence="1" type="ORF">ANCCAN_30140</name>
</gene>
<dbReference type="InterPro" id="IPR024051">
    <property type="entry name" value="AICAR_Tfase_dup_dom_sf"/>
</dbReference>
<dbReference type="EMBL" id="JOJR01022672">
    <property type="protein sequence ID" value="RCN24170.1"/>
    <property type="molecule type" value="Genomic_DNA"/>
</dbReference>
<dbReference type="OrthoDB" id="6017153at2759"/>
<dbReference type="InterPro" id="IPR016193">
    <property type="entry name" value="Cytidine_deaminase-like"/>
</dbReference>